<name>A0A3M9XKP4_9HYPH</name>
<dbReference type="AlphaFoldDB" id="A0A3M9XKP4"/>
<organism evidence="1 2">
    <name type="scientific">Methylocystis hirsuta</name>
    <dbReference type="NCBI Taxonomy" id="369798"/>
    <lineage>
        <taxon>Bacteria</taxon>
        <taxon>Pseudomonadati</taxon>
        <taxon>Pseudomonadota</taxon>
        <taxon>Alphaproteobacteria</taxon>
        <taxon>Hyphomicrobiales</taxon>
        <taxon>Methylocystaceae</taxon>
        <taxon>Methylocystis</taxon>
    </lineage>
</organism>
<comment type="caution">
    <text evidence="1">The sequence shown here is derived from an EMBL/GenBank/DDBJ whole genome shotgun (WGS) entry which is preliminary data.</text>
</comment>
<dbReference type="OrthoDB" id="9805504at2"/>
<gene>
    <name evidence="1" type="ORF">D1O30_19760</name>
</gene>
<dbReference type="EMBL" id="QWDD01000003">
    <property type="protein sequence ID" value="RNJ48212.1"/>
    <property type="molecule type" value="Genomic_DNA"/>
</dbReference>
<keyword evidence="2" id="KW-1185">Reference proteome</keyword>
<sequence length="51" mass="5523">MKGNVNRKGEKTFHVPGSRDYARVIITGAVERMFCSEAEATAAGWRPAAGK</sequence>
<evidence type="ECO:0000313" key="1">
    <source>
        <dbReference type="EMBL" id="RNJ48212.1"/>
    </source>
</evidence>
<reference evidence="1 2" key="1">
    <citation type="submission" date="2018-08" db="EMBL/GenBank/DDBJ databases">
        <title>Genome sequence of Methylocystis hirsuta CSC1, a methanotroph able to accumulate PHAs.</title>
        <authorList>
            <person name="Bordel S."/>
            <person name="Rodriguez E."/>
            <person name="Gancedo J."/>
            <person name="Munoz R."/>
        </authorList>
    </citation>
    <scope>NUCLEOTIDE SEQUENCE [LARGE SCALE GENOMIC DNA]</scope>
    <source>
        <strain evidence="1 2">CSC1</strain>
    </source>
</reference>
<protein>
    <submittedName>
        <fullName evidence="1">Nuclease</fullName>
    </submittedName>
</protein>
<evidence type="ECO:0000313" key="2">
    <source>
        <dbReference type="Proteomes" id="UP000268623"/>
    </source>
</evidence>
<dbReference type="Proteomes" id="UP000268623">
    <property type="component" value="Unassembled WGS sequence"/>
</dbReference>
<accession>A0A3M9XKP4</accession>
<proteinExistence type="predicted"/>